<evidence type="ECO:0000313" key="2">
    <source>
        <dbReference type="Proteomes" id="UP000007266"/>
    </source>
</evidence>
<evidence type="ECO:0000313" key="1">
    <source>
        <dbReference type="EMBL" id="EFA07718.1"/>
    </source>
</evidence>
<organism evidence="1 2">
    <name type="scientific">Tribolium castaneum</name>
    <name type="common">Red flour beetle</name>
    <dbReference type="NCBI Taxonomy" id="7070"/>
    <lineage>
        <taxon>Eukaryota</taxon>
        <taxon>Metazoa</taxon>
        <taxon>Ecdysozoa</taxon>
        <taxon>Arthropoda</taxon>
        <taxon>Hexapoda</taxon>
        <taxon>Insecta</taxon>
        <taxon>Pterygota</taxon>
        <taxon>Neoptera</taxon>
        <taxon>Endopterygota</taxon>
        <taxon>Coleoptera</taxon>
        <taxon>Polyphaga</taxon>
        <taxon>Cucujiformia</taxon>
        <taxon>Tenebrionidae</taxon>
        <taxon>Tenebrionidae incertae sedis</taxon>
        <taxon>Tribolium</taxon>
    </lineage>
</organism>
<dbReference type="EMBL" id="KQ971357">
    <property type="protein sequence ID" value="EFA07718.1"/>
    <property type="molecule type" value="Genomic_DNA"/>
</dbReference>
<proteinExistence type="predicted"/>
<protein>
    <submittedName>
        <fullName evidence="1">Uncharacterized protein</fullName>
    </submittedName>
</protein>
<reference evidence="1 2" key="2">
    <citation type="journal article" date="2010" name="Nucleic Acids Res.">
        <title>BeetleBase in 2010: revisions to provide comprehensive genomic information for Tribolium castaneum.</title>
        <authorList>
            <person name="Kim H.S."/>
            <person name="Murphy T."/>
            <person name="Xia J."/>
            <person name="Caragea D."/>
            <person name="Park Y."/>
            <person name="Beeman R.W."/>
            <person name="Lorenzen M.D."/>
            <person name="Butcher S."/>
            <person name="Manak J.R."/>
            <person name="Brown S.J."/>
        </authorList>
    </citation>
    <scope>GENOME REANNOTATION</scope>
    <source>
        <strain evidence="1 2">Georgia GA2</strain>
    </source>
</reference>
<keyword evidence="2" id="KW-1185">Reference proteome</keyword>
<accession>D6WY63</accession>
<dbReference type="PhylomeDB" id="D6WY63"/>
<dbReference type="HOGENOM" id="CLU_2124236_0_0_1"/>
<sequence>MATMATKKRITKAQFKLYLDFLRDCRPFARTGRLEPKDDPGHQRLERASKLITHVFTEWKCATRKMFIDNKHLNEYENELIILTGSVAVEGVKNTELGQDLPTTSDVAADQINY</sequence>
<dbReference type="AlphaFoldDB" id="D6WY63"/>
<dbReference type="InParanoid" id="D6WY63"/>
<reference evidence="1 2" key="1">
    <citation type="journal article" date="2008" name="Nature">
        <title>The genome of the model beetle and pest Tribolium castaneum.</title>
        <authorList>
            <consortium name="Tribolium Genome Sequencing Consortium"/>
            <person name="Richards S."/>
            <person name="Gibbs R.A."/>
            <person name="Weinstock G.M."/>
            <person name="Brown S.J."/>
            <person name="Denell R."/>
            <person name="Beeman R.W."/>
            <person name="Gibbs R."/>
            <person name="Beeman R.W."/>
            <person name="Brown S.J."/>
            <person name="Bucher G."/>
            <person name="Friedrich M."/>
            <person name="Grimmelikhuijzen C.J."/>
            <person name="Klingler M."/>
            <person name="Lorenzen M."/>
            <person name="Richards S."/>
            <person name="Roth S."/>
            <person name="Schroder R."/>
            <person name="Tautz D."/>
            <person name="Zdobnov E.M."/>
            <person name="Muzny D."/>
            <person name="Gibbs R.A."/>
            <person name="Weinstock G.M."/>
            <person name="Attaway T."/>
            <person name="Bell S."/>
            <person name="Buhay C.J."/>
            <person name="Chandrabose M.N."/>
            <person name="Chavez D."/>
            <person name="Clerk-Blankenburg K.P."/>
            <person name="Cree A."/>
            <person name="Dao M."/>
            <person name="Davis C."/>
            <person name="Chacko J."/>
            <person name="Dinh H."/>
            <person name="Dugan-Rocha S."/>
            <person name="Fowler G."/>
            <person name="Garner T.T."/>
            <person name="Garnes J."/>
            <person name="Gnirke A."/>
            <person name="Hawes A."/>
            <person name="Hernandez J."/>
            <person name="Hines S."/>
            <person name="Holder M."/>
            <person name="Hume J."/>
            <person name="Jhangiani S.N."/>
            <person name="Joshi V."/>
            <person name="Khan Z.M."/>
            <person name="Jackson L."/>
            <person name="Kovar C."/>
            <person name="Kowis A."/>
            <person name="Lee S."/>
            <person name="Lewis L.R."/>
            <person name="Margolis J."/>
            <person name="Morgan M."/>
            <person name="Nazareth L.V."/>
            <person name="Nguyen N."/>
            <person name="Okwuonu G."/>
            <person name="Parker D."/>
            <person name="Richards S."/>
            <person name="Ruiz S.J."/>
            <person name="Santibanez J."/>
            <person name="Savard J."/>
            <person name="Scherer S.E."/>
            <person name="Schneider B."/>
            <person name="Sodergren E."/>
            <person name="Tautz D."/>
            <person name="Vattahil S."/>
            <person name="Villasana D."/>
            <person name="White C.S."/>
            <person name="Wright R."/>
            <person name="Park Y."/>
            <person name="Beeman R.W."/>
            <person name="Lord J."/>
            <person name="Oppert B."/>
            <person name="Lorenzen M."/>
            <person name="Brown S."/>
            <person name="Wang L."/>
            <person name="Savard J."/>
            <person name="Tautz D."/>
            <person name="Richards S."/>
            <person name="Weinstock G."/>
            <person name="Gibbs R.A."/>
            <person name="Liu Y."/>
            <person name="Worley K."/>
            <person name="Weinstock G."/>
            <person name="Elsik C.G."/>
            <person name="Reese J.T."/>
            <person name="Elhaik E."/>
            <person name="Landan G."/>
            <person name="Graur D."/>
            <person name="Arensburger P."/>
            <person name="Atkinson P."/>
            <person name="Beeman R.W."/>
            <person name="Beidler J."/>
            <person name="Brown S.J."/>
            <person name="Demuth J.P."/>
            <person name="Drury D.W."/>
            <person name="Du Y.Z."/>
            <person name="Fujiwara H."/>
            <person name="Lorenzen M."/>
            <person name="Maselli V."/>
            <person name="Osanai M."/>
            <person name="Park Y."/>
            <person name="Robertson H.M."/>
            <person name="Tu Z."/>
            <person name="Wang J.J."/>
            <person name="Wang S."/>
            <person name="Richards S."/>
            <person name="Song H."/>
            <person name="Zhang L."/>
            <person name="Sodergren E."/>
            <person name="Werner D."/>
            <person name="Stanke M."/>
            <person name="Morgenstern B."/>
            <person name="Solovyev V."/>
            <person name="Kosarev P."/>
            <person name="Brown G."/>
            <person name="Chen H.C."/>
            <person name="Ermolaeva O."/>
            <person name="Hlavina W."/>
            <person name="Kapustin Y."/>
            <person name="Kiryutin B."/>
            <person name="Kitts P."/>
            <person name="Maglott D."/>
            <person name="Pruitt K."/>
            <person name="Sapojnikov V."/>
            <person name="Souvorov A."/>
            <person name="Mackey A.J."/>
            <person name="Waterhouse R.M."/>
            <person name="Wyder S."/>
            <person name="Zdobnov E.M."/>
            <person name="Zdobnov E.M."/>
            <person name="Wyder S."/>
            <person name="Kriventseva E.V."/>
            <person name="Kadowaki T."/>
            <person name="Bork P."/>
            <person name="Aranda M."/>
            <person name="Bao R."/>
            <person name="Beermann A."/>
            <person name="Berns N."/>
            <person name="Bolognesi R."/>
            <person name="Bonneton F."/>
            <person name="Bopp D."/>
            <person name="Brown S.J."/>
            <person name="Bucher G."/>
            <person name="Butts T."/>
            <person name="Chaumot A."/>
            <person name="Denell R.E."/>
            <person name="Ferrier D.E."/>
            <person name="Friedrich M."/>
            <person name="Gordon C.M."/>
            <person name="Jindra M."/>
            <person name="Klingler M."/>
            <person name="Lan Q."/>
            <person name="Lattorff H.M."/>
            <person name="Laudet V."/>
            <person name="von Levetsow C."/>
            <person name="Liu Z."/>
            <person name="Lutz R."/>
            <person name="Lynch J.A."/>
            <person name="da Fonseca R.N."/>
            <person name="Posnien N."/>
            <person name="Reuter R."/>
            <person name="Roth S."/>
            <person name="Savard J."/>
            <person name="Schinko J.B."/>
            <person name="Schmitt C."/>
            <person name="Schoppmeier M."/>
            <person name="Schroder R."/>
            <person name="Shippy T.D."/>
            <person name="Simonnet F."/>
            <person name="Marques-Souza H."/>
            <person name="Tautz D."/>
            <person name="Tomoyasu Y."/>
            <person name="Trauner J."/>
            <person name="Van der Zee M."/>
            <person name="Vervoort M."/>
            <person name="Wittkopp N."/>
            <person name="Wimmer E.A."/>
            <person name="Yang X."/>
            <person name="Jones A.K."/>
            <person name="Sattelle D.B."/>
            <person name="Ebert P.R."/>
            <person name="Nelson D."/>
            <person name="Scott J.G."/>
            <person name="Beeman R.W."/>
            <person name="Muthukrishnan S."/>
            <person name="Kramer K.J."/>
            <person name="Arakane Y."/>
            <person name="Beeman R.W."/>
            <person name="Zhu Q."/>
            <person name="Hogenkamp D."/>
            <person name="Dixit R."/>
            <person name="Oppert B."/>
            <person name="Jiang H."/>
            <person name="Zou Z."/>
            <person name="Marshall J."/>
            <person name="Elpidina E."/>
            <person name="Vinokurov K."/>
            <person name="Oppert C."/>
            <person name="Zou Z."/>
            <person name="Evans J."/>
            <person name="Lu Z."/>
            <person name="Zhao P."/>
            <person name="Sumathipala N."/>
            <person name="Altincicek B."/>
            <person name="Vilcinskas A."/>
            <person name="Williams M."/>
            <person name="Hultmark D."/>
            <person name="Hetru C."/>
            <person name="Jiang H."/>
            <person name="Grimmelikhuijzen C.J."/>
            <person name="Hauser F."/>
            <person name="Cazzamali G."/>
            <person name="Williamson M."/>
            <person name="Park Y."/>
            <person name="Li B."/>
            <person name="Tanaka Y."/>
            <person name="Predel R."/>
            <person name="Neupert S."/>
            <person name="Schachtner J."/>
            <person name="Verleyen P."/>
            <person name="Raible F."/>
            <person name="Bork P."/>
            <person name="Friedrich M."/>
            <person name="Walden K.K."/>
            <person name="Robertson H.M."/>
            <person name="Angeli S."/>
            <person name="Foret S."/>
            <person name="Bucher G."/>
            <person name="Schuetz S."/>
            <person name="Maleszka R."/>
            <person name="Wimmer E.A."/>
            <person name="Beeman R.W."/>
            <person name="Lorenzen M."/>
            <person name="Tomoyasu Y."/>
            <person name="Miller S.C."/>
            <person name="Grossmann D."/>
            <person name="Bucher G."/>
        </authorList>
    </citation>
    <scope>NUCLEOTIDE SEQUENCE [LARGE SCALE GENOMIC DNA]</scope>
    <source>
        <strain evidence="1 2">Georgia GA2</strain>
    </source>
</reference>
<dbReference type="Proteomes" id="UP000007266">
    <property type="component" value="Linkage group 8"/>
</dbReference>
<name>D6WY63_TRICA</name>
<gene>
    <name evidence="1" type="primary">GLEAN_02196</name>
    <name evidence="1" type="ORF">TcasGA2_TC002196</name>
</gene>